<dbReference type="Proteomes" id="UP000689195">
    <property type="component" value="Unassembled WGS sequence"/>
</dbReference>
<keyword evidence="1" id="KW-0472">Membrane</keyword>
<keyword evidence="3" id="KW-1185">Reference proteome</keyword>
<feature type="transmembrane region" description="Helical" evidence="1">
    <location>
        <begin position="1393"/>
        <end position="1412"/>
    </location>
</feature>
<feature type="transmembrane region" description="Helical" evidence="1">
    <location>
        <begin position="1497"/>
        <end position="1517"/>
    </location>
</feature>
<protein>
    <recommendedName>
        <fullName evidence="4">Transmembrane protein</fullName>
    </recommendedName>
</protein>
<dbReference type="PANTHER" id="PTHR31600:SF2">
    <property type="entry name" value="GAMETE ENRICHED GENE 10 PROTEIN-RELATED"/>
    <property type="match status" value="1"/>
</dbReference>
<name>A0A8S1UI71_9CILI</name>
<evidence type="ECO:0000313" key="2">
    <source>
        <dbReference type="EMBL" id="CAD8164881.1"/>
    </source>
</evidence>
<feature type="transmembrane region" description="Helical" evidence="1">
    <location>
        <begin position="59"/>
        <end position="78"/>
    </location>
</feature>
<proteinExistence type="predicted"/>
<evidence type="ECO:0000256" key="1">
    <source>
        <dbReference type="SAM" id="Phobius"/>
    </source>
</evidence>
<feature type="transmembrane region" description="Helical" evidence="1">
    <location>
        <begin position="276"/>
        <end position="301"/>
    </location>
</feature>
<dbReference type="PANTHER" id="PTHR31600">
    <property type="entry name" value="TINY MACROCYSTS PROTEIN B-RELATED"/>
    <property type="match status" value="1"/>
</dbReference>
<evidence type="ECO:0000313" key="3">
    <source>
        <dbReference type="Proteomes" id="UP000689195"/>
    </source>
</evidence>
<accession>A0A8S1UI71</accession>
<dbReference type="InterPro" id="IPR052994">
    <property type="entry name" value="Tiny_macrocysts_regulators"/>
</dbReference>
<feature type="transmembrane region" description="Helical" evidence="1">
    <location>
        <begin position="313"/>
        <end position="338"/>
    </location>
</feature>
<reference evidence="2" key="1">
    <citation type="submission" date="2021-01" db="EMBL/GenBank/DDBJ databases">
        <authorList>
            <consortium name="Genoscope - CEA"/>
            <person name="William W."/>
        </authorList>
    </citation>
    <scope>NUCLEOTIDE SEQUENCE</scope>
</reference>
<keyword evidence="1" id="KW-1133">Transmembrane helix</keyword>
<feature type="transmembrane region" description="Helical" evidence="1">
    <location>
        <begin position="401"/>
        <end position="418"/>
    </location>
</feature>
<dbReference type="OrthoDB" id="299087at2759"/>
<feature type="transmembrane region" description="Helical" evidence="1">
    <location>
        <begin position="344"/>
        <end position="363"/>
    </location>
</feature>
<sequence>MLTSQNLKLYKPCKKLYENIQIDFSSKSLFFNIKIKLNVNDFFISTFAINQNNQKQSQIFTFMIRKCCILYVFLIYLINNINENLNNIRKSLFNSINKNILNLEDCKKYMENSHSTRKQLKLQLFENLLFIHQFYQVPKYLQYLLFSLGTYQYITYLQLPQFKDKQKLLYQQFNYQYFITYLSRFDIAFCAQFDLHESQYLLSLSLLLVFIIFPFIIVTFIKKKQVFYQSSLLHTLINISSLITQIFQQYLYIPLTILIVNSISHVTLNKELSDQILQVFFAILTFILIVCQQIILQVICLKSFDFKLTSFTQIYVSFLDYVLQLLYIIQFISYSLIYNIKNGLIIQSILVILISSIKILRVFELHTCKSFEQNIILLFSCFGFLLGFNTLILYLLDDYEIFVNVLTLILFLLFYQIIDQEFKSFEMNQLIKYIKISKRSFLKYLFGKMINQQLNKTQQYLINALIYQHYGYMKYNEGNTYENLFETLNSEVELKFYNKQLSILSKLIQNDKNFDIQYVSILFQLKFYNLAYKQIMIANSQNQTKKLNQSSDFYQKESELSRLQTFNNQAKESNRSMSKSGKSNSEDLNNIIQKKVLKKNKLLISIKEKIPMITQAQMNFLKQLIRSDIKSQLQMINNKKYKFIEIQLGVEMFLKNEKRNNNLRQAILQLLQEKIVFYSQFVNKKILNHQKLFDSAKKLSGSMYNIEQKLNKRYDQYPSHKIQSTLIYFQAELQNNFIEAYRIKNLTSISEQQLIDIEQNLQVSLFSKDVIYINAAQLEDQGELLVLNCSENTQKFFEFSNEQQKQFTSISCILPDFIVNEHNILVNNFIQTGQAKFYLSYSPSFYKSTNNFIKCCDLLFDMHFDEYYLFRYSIFLQNTSTTQSYIFVDVNEQLGGFTETVFEKLKYTSTFINEISDFNFKILNIELIFPEFSTIIKQRKNNIKTELRFLKQDVFFQYLQQTDHKFTILGLWNDSKNLNSFQVDLNIQFQNIWDFNYYIIELRDCKPYYQENMISLQITRSQNDIENMFQLSQLTESEAQALDAKEFKKKSNKFNLIDQIQQEEIILSSKIPAVYIQHIPQSDFEPNILSPNSSQIGLNEISYSKQPQLQQQDYFNQSVRDNSYSMQKSIQQIQHQNILPIEQKEDFYEQQFKKNTSLTSKQTGIQRSIFYKKYELIHDSLFQQVPASMNKLLFLILTSLLISLIFYIIVLALVSQDLTRFIAEIDMIQLHSGVMVPHDFYFQMRFTIFTYTGFLNKKIITKDRFNNLTDLLYNNMHIGYYEFKNGFTEQLNNQYLQPFYNDKNVTVYYMYEFGLNTYPVTYNVREVFFTFLTYYYEFLLRFQARLSPANQTYQVFQFANAFKLHNLLEILAQEAWDYSKQRSIVIKDKWNEIWMIFLIFSFLPIALAIYYAKLYRQLQDKYLNLFRYFSNIKVQREIDKTKNLIKQLKQNPDRLYHYKFEVEQFEEQIVYEKGIIEKEQQKYKESKYLPQFKQLPITFSVIILLGVWILFFLFSFFSNQQVQQYLDKYPNSCDLYKFLQNMSLSTGSLPRNKEFKLAFPTFPYIRDEDGVLFYETIKDSLNDIQEFLKLCLNFNPDLYYSSEGFSEYFNNVQSQNVCDILGDEQVGFLSYYCNVSFNGNLKLGLLPTIKYIFNEIQQEQSINNFTQRVEYTFLEMEGGLIVMRAFQHMSKVFKNGMVTITQEQINISNALSVCYIILNILLIIYFSVILPLVMIKELIQVRRFVLIVPRTVLLLDDQFERHARMIGVNEKY</sequence>
<dbReference type="EMBL" id="CAJJDO010000041">
    <property type="protein sequence ID" value="CAD8164881.1"/>
    <property type="molecule type" value="Genomic_DNA"/>
</dbReference>
<comment type="caution">
    <text evidence="2">The sequence shown here is derived from an EMBL/GenBank/DDBJ whole genome shotgun (WGS) entry which is preliminary data.</text>
</comment>
<feature type="transmembrane region" description="Helical" evidence="1">
    <location>
        <begin position="1192"/>
        <end position="1214"/>
    </location>
</feature>
<organism evidence="2 3">
    <name type="scientific">Paramecium pentaurelia</name>
    <dbReference type="NCBI Taxonomy" id="43138"/>
    <lineage>
        <taxon>Eukaryota</taxon>
        <taxon>Sar</taxon>
        <taxon>Alveolata</taxon>
        <taxon>Ciliophora</taxon>
        <taxon>Intramacronucleata</taxon>
        <taxon>Oligohymenophorea</taxon>
        <taxon>Peniculida</taxon>
        <taxon>Parameciidae</taxon>
        <taxon>Paramecium</taxon>
    </lineage>
</organism>
<keyword evidence="1" id="KW-0812">Transmembrane</keyword>
<feature type="transmembrane region" description="Helical" evidence="1">
    <location>
        <begin position="1710"/>
        <end position="1733"/>
    </location>
</feature>
<gene>
    <name evidence="2" type="ORF">PPENT_87.1.T0410262</name>
</gene>
<feature type="transmembrane region" description="Helical" evidence="1">
    <location>
        <begin position="242"/>
        <end position="264"/>
    </location>
</feature>
<feature type="transmembrane region" description="Helical" evidence="1">
    <location>
        <begin position="201"/>
        <end position="221"/>
    </location>
</feature>
<evidence type="ECO:0008006" key="4">
    <source>
        <dbReference type="Google" id="ProtNLM"/>
    </source>
</evidence>
<feature type="transmembrane region" description="Helical" evidence="1">
    <location>
        <begin position="375"/>
        <end position="395"/>
    </location>
</feature>